<keyword evidence="2" id="KW-0677">Repeat</keyword>
<name>A0A8J5JTN1_HOMAM</name>
<dbReference type="Pfam" id="PF00023">
    <property type="entry name" value="Ank"/>
    <property type="match status" value="1"/>
</dbReference>
<dbReference type="SMART" id="SM00028">
    <property type="entry name" value="TPR"/>
    <property type="match status" value="2"/>
</dbReference>
<dbReference type="SUPFAM" id="SSF57850">
    <property type="entry name" value="RING/U-box"/>
    <property type="match status" value="1"/>
</dbReference>
<evidence type="ECO:0000256" key="6">
    <source>
        <dbReference type="ARBA" id="ARBA00023018"/>
    </source>
</evidence>
<dbReference type="InterPro" id="IPR001841">
    <property type="entry name" value="Znf_RING"/>
</dbReference>
<feature type="domain" description="RING-type" evidence="15">
    <location>
        <begin position="14"/>
        <end position="51"/>
    </location>
</feature>
<feature type="compositionally biased region" description="Polar residues" evidence="14">
    <location>
        <begin position="288"/>
        <end position="316"/>
    </location>
</feature>
<dbReference type="Pfam" id="PF25520">
    <property type="entry name" value="AAA_lid_TANC1"/>
    <property type="match status" value="1"/>
</dbReference>
<feature type="compositionally biased region" description="Polar residues" evidence="14">
    <location>
        <begin position="254"/>
        <end position="273"/>
    </location>
</feature>
<keyword evidence="7 10" id="KW-0040">ANK repeat</keyword>
<evidence type="ECO:0000256" key="13">
    <source>
        <dbReference type="SAM" id="Coils"/>
    </source>
</evidence>
<keyword evidence="13" id="KW-0175">Coiled coil</keyword>
<keyword evidence="6" id="KW-0770">Synapse</keyword>
<dbReference type="InterPro" id="IPR019734">
    <property type="entry name" value="TPR_rpt"/>
</dbReference>
<feature type="repeat" description="ANK" evidence="10">
    <location>
        <begin position="1136"/>
        <end position="1168"/>
    </location>
</feature>
<keyword evidence="17" id="KW-1185">Reference proteome</keyword>
<dbReference type="GO" id="GO:0098794">
    <property type="term" value="C:postsynapse"/>
    <property type="evidence" value="ECO:0007669"/>
    <property type="project" value="UniProtKB-SubCell"/>
</dbReference>
<evidence type="ECO:0000256" key="2">
    <source>
        <dbReference type="ARBA" id="ARBA00022737"/>
    </source>
</evidence>
<evidence type="ECO:0000256" key="11">
    <source>
        <dbReference type="PROSITE-ProRule" id="PRU00175"/>
    </source>
</evidence>
<keyword evidence="5" id="KW-0862">Zinc</keyword>
<dbReference type="GO" id="GO:0008270">
    <property type="term" value="F:zinc ion binding"/>
    <property type="evidence" value="ECO:0007669"/>
    <property type="project" value="UniProtKB-KW"/>
</dbReference>
<dbReference type="PROSITE" id="PS50089">
    <property type="entry name" value="ZF_RING_2"/>
    <property type="match status" value="1"/>
</dbReference>
<evidence type="ECO:0000256" key="10">
    <source>
        <dbReference type="PROSITE-ProRule" id="PRU00023"/>
    </source>
</evidence>
<evidence type="ECO:0000256" key="9">
    <source>
        <dbReference type="ARBA" id="ARBA00038259"/>
    </source>
</evidence>
<dbReference type="Pfam" id="PF25521">
    <property type="entry name" value="WHD_TANC1"/>
    <property type="match status" value="1"/>
</dbReference>
<accession>A0A8J5JTN1</accession>
<keyword evidence="3 11" id="KW-0479">Metal-binding</keyword>
<evidence type="ECO:0000259" key="15">
    <source>
        <dbReference type="PROSITE" id="PS50089"/>
    </source>
</evidence>
<comment type="subcellular location">
    <subcellularLocation>
        <location evidence="8">Postsynapse</location>
    </subcellularLocation>
</comment>
<keyword evidence="3 11" id="KW-0863">Zinc-finger</keyword>
<feature type="repeat" description="ANK" evidence="10">
    <location>
        <begin position="1004"/>
        <end position="1036"/>
    </location>
</feature>
<sequence>MCHIYAKLREGGICPNCRMPFDKGKKRKLIDQCGHERCYSCLFKSETCPICALQGTFTSYFKGGGDPGLPPERPSPSRSVSPRRNTHVSQVHTLSPLYASSSPVGLSHGTLTTLCSPVVGCGRETSYGTPPMYSRLAPSPAPPKSVGGTPASARRRGGVSPRGPPLSPWSRRVPRPNTVNVDSSHHLTDDECDGDTEATSGGSGEAAEAKDGEDLYMRLGLLLGEGATPPASAARPPRAASSHTSFSSLSASSEVNTTASNNTSPVSTLNGSSEAELRLPGGRDPSVESMNSFISHGAVSPTTTPRRHSVTTSQPGQVEELSLFGRRRSSVRRSARNAHVKGPIDPKVRFASYRGAQLSLRPLFFEVPQQDPDPLFVGRAWLYREIEAHLTAEAPTNRGVIITGSVGAGKTAAILQMVEYSCFGRKRDDSIYQDPYSKGGGSLYGRVSLIPEGVKSLASRVVAYHFCQAENSVTCLVPDFVHSIAAQLCQAPQLHAYRDLLLAEPQTQGLLALPACVSDPSTALVKGILEPLHNLRRLGKVGADPLIIVVDGLCEAEYHRPDHADTLASFLARHAVKLPSFVKLIVSVRTQLADLTRLLPFHRISLDPDQRADPAADLAARDLCDYVGFRCVHSPTIRSNITVTQGKIEGGSSQHRFTQYVVTQSKGSILYIKLILDLIERGHLVMKSGSFKVLPQSLNEIFLLLFNLRFPSVRSFEKIQPILNVVLASLNPLTLPEMYHSVNAGLLYKFLSWDEFINCFKVLSSFLVKRLDDTYMLFHPALREWLARRAEGESAKFVCDTRAGHANLALRMSRLEWPLDPEASLELGHHILKAHVYKNMARALPLSPRDLQALWLAQSSHNVSQALACTRNLYSPNTKGHTEMVALLIEFGADVNQTNSEGATALGLASAQGHCDVVRLLVQAGASLTSKDRQNHTPMVQAAAAGHLNVVGYLLSCDWPGPNDLLRNQSHQALVAAASNGHSNVVEFLLDMAEVSVDGEDNVTGETALTVAAGAGHTVMVAALLRAGASITKANSRGASPLTCAVRNGHYEVAKLLLSQGVAVESPDAAGRTPLMVAAAEGHLGLMELLISRGASITRTDREGLSPLGWACLRGHVHAVQYLADCNADLNHADKSGRTPLDLAAYQGDPIVVQFLLDRGALIEHVDINGMRPLDRAISARNAAAVQVMLLNKLQEDGVALCRKGRLKEAAHRFSYALRKLPTGDQGEHTATFTHLRLHLTLNLSRCKRKMNEVEEAIQLADAALTIKSDSYEAYYARARAKREAKNLQEALEDVNEAVRLAPQTRDVRRVLIKIRDEMQTELDTCASTDLAQLRQLAASVDTLSEADLPMTSSILSESGYSSNI</sequence>
<feature type="region of interest" description="Disordered" evidence="14">
    <location>
        <begin position="63"/>
        <end position="89"/>
    </location>
</feature>
<dbReference type="InterPro" id="IPR058018">
    <property type="entry name" value="AAA_lid_TANC1/2"/>
</dbReference>
<feature type="region of interest" description="Disordered" evidence="14">
    <location>
        <begin position="130"/>
        <end position="212"/>
    </location>
</feature>
<feature type="repeat" description="ANK" evidence="10">
    <location>
        <begin position="1037"/>
        <end position="1069"/>
    </location>
</feature>
<evidence type="ECO:0000256" key="12">
    <source>
        <dbReference type="PROSITE-ProRule" id="PRU00339"/>
    </source>
</evidence>
<dbReference type="PANTHER" id="PTHR24166">
    <property type="entry name" value="ROLLING PEBBLES, ISOFORM B"/>
    <property type="match status" value="1"/>
</dbReference>
<feature type="repeat" description="ANK" evidence="10">
    <location>
        <begin position="1070"/>
        <end position="1102"/>
    </location>
</feature>
<dbReference type="Gene3D" id="1.25.40.20">
    <property type="entry name" value="Ankyrin repeat-containing domain"/>
    <property type="match status" value="3"/>
</dbReference>
<evidence type="ECO:0000256" key="14">
    <source>
        <dbReference type="SAM" id="MobiDB-lite"/>
    </source>
</evidence>
<comment type="caution">
    <text evidence="16">The sequence shown here is derived from an EMBL/GenBank/DDBJ whole genome shotgun (WGS) entry which is preliminary data.</text>
</comment>
<proteinExistence type="inferred from homology"/>
<evidence type="ECO:0000256" key="4">
    <source>
        <dbReference type="ARBA" id="ARBA00022803"/>
    </source>
</evidence>
<dbReference type="PROSITE" id="PS50297">
    <property type="entry name" value="ANK_REP_REGION"/>
    <property type="match status" value="6"/>
</dbReference>
<evidence type="ECO:0000256" key="3">
    <source>
        <dbReference type="ARBA" id="ARBA00022771"/>
    </source>
</evidence>
<keyword evidence="4 12" id="KW-0802">TPR repeat</keyword>
<feature type="repeat" description="TPR" evidence="12">
    <location>
        <begin position="1272"/>
        <end position="1305"/>
    </location>
</feature>
<organism evidence="16 17">
    <name type="scientific">Homarus americanus</name>
    <name type="common">American lobster</name>
    <dbReference type="NCBI Taxonomy" id="6706"/>
    <lineage>
        <taxon>Eukaryota</taxon>
        <taxon>Metazoa</taxon>
        <taxon>Ecdysozoa</taxon>
        <taxon>Arthropoda</taxon>
        <taxon>Crustacea</taxon>
        <taxon>Multicrustacea</taxon>
        <taxon>Malacostraca</taxon>
        <taxon>Eumalacostraca</taxon>
        <taxon>Eucarida</taxon>
        <taxon>Decapoda</taxon>
        <taxon>Pleocyemata</taxon>
        <taxon>Astacidea</taxon>
        <taxon>Nephropoidea</taxon>
        <taxon>Nephropidae</taxon>
        <taxon>Homarus</taxon>
    </lineage>
</organism>
<dbReference type="PANTHER" id="PTHR24166:SF55">
    <property type="entry name" value="ROLLING PEBBLES, ISOFORM B"/>
    <property type="match status" value="1"/>
</dbReference>
<dbReference type="PROSITE" id="PS50005">
    <property type="entry name" value="TPR"/>
    <property type="match status" value="1"/>
</dbReference>
<comment type="similarity">
    <text evidence="9">Belongs to the TANC family.</text>
</comment>
<dbReference type="InterPro" id="IPR011990">
    <property type="entry name" value="TPR-like_helical_dom_sf"/>
</dbReference>
<dbReference type="SUPFAM" id="SSF48452">
    <property type="entry name" value="TPR-like"/>
    <property type="match status" value="1"/>
</dbReference>
<dbReference type="InterPro" id="IPR002110">
    <property type="entry name" value="Ankyrin_rpt"/>
</dbReference>
<feature type="region of interest" description="Disordered" evidence="14">
    <location>
        <begin position="227"/>
        <end position="317"/>
    </location>
</feature>
<keyword evidence="1" id="KW-0597">Phosphoprotein</keyword>
<feature type="repeat" description="ANK" evidence="10">
    <location>
        <begin position="1103"/>
        <end position="1135"/>
    </location>
</feature>
<evidence type="ECO:0000313" key="17">
    <source>
        <dbReference type="Proteomes" id="UP000747542"/>
    </source>
</evidence>
<reference evidence="16" key="1">
    <citation type="journal article" date="2021" name="Sci. Adv.">
        <title>The American lobster genome reveals insights on longevity, neural, and immune adaptations.</title>
        <authorList>
            <person name="Polinski J.M."/>
            <person name="Zimin A.V."/>
            <person name="Clark K.F."/>
            <person name="Kohn A.B."/>
            <person name="Sadowski N."/>
            <person name="Timp W."/>
            <person name="Ptitsyn A."/>
            <person name="Khanna P."/>
            <person name="Romanova D.Y."/>
            <person name="Williams P."/>
            <person name="Greenwood S.J."/>
            <person name="Moroz L.L."/>
            <person name="Walt D.R."/>
            <person name="Bodnar A.G."/>
        </authorList>
    </citation>
    <scope>NUCLEOTIDE SEQUENCE</scope>
    <source>
        <strain evidence="16">GMGI-L3</strain>
    </source>
</reference>
<evidence type="ECO:0000313" key="16">
    <source>
        <dbReference type="EMBL" id="KAG7163962.1"/>
    </source>
</evidence>
<dbReference type="Proteomes" id="UP000747542">
    <property type="component" value="Unassembled WGS sequence"/>
</dbReference>
<dbReference type="SMART" id="SM00248">
    <property type="entry name" value="ANK"/>
    <property type="match status" value="9"/>
</dbReference>
<evidence type="ECO:0000256" key="1">
    <source>
        <dbReference type="ARBA" id="ARBA00022553"/>
    </source>
</evidence>
<evidence type="ECO:0000256" key="7">
    <source>
        <dbReference type="ARBA" id="ARBA00023043"/>
    </source>
</evidence>
<dbReference type="InterPro" id="IPR058056">
    <property type="entry name" value="WH_TANC1/2"/>
</dbReference>
<dbReference type="Pfam" id="PF12796">
    <property type="entry name" value="Ank_2"/>
    <property type="match status" value="3"/>
</dbReference>
<feature type="coiled-coil region" evidence="13">
    <location>
        <begin position="1244"/>
        <end position="1301"/>
    </location>
</feature>
<dbReference type="Gene3D" id="1.25.40.10">
    <property type="entry name" value="Tetratricopeptide repeat domain"/>
    <property type="match status" value="1"/>
</dbReference>
<feature type="repeat" description="ANK" evidence="10">
    <location>
        <begin position="901"/>
        <end position="933"/>
    </location>
</feature>
<feature type="compositionally biased region" description="Low complexity" evidence="14">
    <location>
        <begin position="227"/>
        <end position="253"/>
    </location>
</feature>
<protein>
    <submittedName>
        <fullName evidence="16">TANC2-like 2</fullName>
    </submittedName>
</protein>
<dbReference type="SUPFAM" id="SSF48403">
    <property type="entry name" value="Ankyrin repeat"/>
    <property type="match status" value="1"/>
</dbReference>
<dbReference type="PROSITE" id="PS50088">
    <property type="entry name" value="ANK_REPEAT"/>
    <property type="match status" value="6"/>
</dbReference>
<dbReference type="InterPro" id="IPR036770">
    <property type="entry name" value="Ankyrin_rpt-contain_sf"/>
</dbReference>
<evidence type="ECO:0000256" key="5">
    <source>
        <dbReference type="ARBA" id="ARBA00022833"/>
    </source>
</evidence>
<dbReference type="InterPro" id="IPR050889">
    <property type="entry name" value="Dendritic_Spine_Reg/Scaffold"/>
</dbReference>
<evidence type="ECO:0000256" key="8">
    <source>
        <dbReference type="ARBA" id="ARBA00034110"/>
    </source>
</evidence>
<dbReference type="EMBL" id="JAHLQT010026055">
    <property type="protein sequence ID" value="KAG7163962.1"/>
    <property type="molecule type" value="Genomic_DNA"/>
</dbReference>
<gene>
    <name evidence="16" type="primary">Tanc2-L2</name>
    <name evidence="16" type="ORF">Hamer_G014419</name>
</gene>